<keyword evidence="5" id="KW-0804">Transcription</keyword>
<dbReference type="Pfam" id="PF00072">
    <property type="entry name" value="Response_reg"/>
    <property type="match status" value="1"/>
</dbReference>
<dbReference type="PANTHER" id="PTHR48111">
    <property type="entry name" value="REGULATOR OF RPOS"/>
    <property type="match status" value="1"/>
</dbReference>
<dbReference type="SMART" id="SM00421">
    <property type="entry name" value="HTH_LUXR"/>
    <property type="match status" value="1"/>
</dbReference>
<evidence type="ECO:0000256" key="3">
    <source>
        <dbReference type="ARBA" id="ARBA00023015"/>
    </source>
</evidence>
<dbReference type="InterPro" id="IPR039420">
    <property type="entry name" value="WalR-like"/>
</dbReference>
<evidence type="ECO:0000256" key="6">
    <source>
        <dbReference type="PROSITE-ProRule" id="PRU00169"/>
    </source>
</evidence>
<dbReference type="Pfam" id="PF00196">
    <property type="entry name" value="GerE"/>
    <property type="match status" value="1"/>
</dbReference>
<dbReference type="InterPro" id="IPR001789">
    <property type="entry name" value="Sig_transdc_resp-reg_receiver"/>
</dbReference>
<dbReference type="PROSITE" id="PS50110">
    <property type="entry name" value="RESPONSE_REGULATORY"/>
    <property type="match status" value="1"/>
</dbReference>
<evidence type="ECO:0000259" key="7">
    <source>
        <dbReference type="PROSITE" id="PS50043"/>
    </source>
</evidence>
<dbReference type="PROSITE" id="PS50043">
    <property type="entry name" value="HTH_LUXR_2"/>
    <property type="match status" value="1"/>
</dbReference>
<evidence type="ECO:0000256" key="2">
    <source>
        <dbReference type="ARBA" id="ARBA00023012"/>
    </source>
</evidence>
<dbReference type="InterPro" id="IPR011006">
    <property type="entry name" value="CheY-like_superfamily"/>
</dbReference>
<evidence type="ECO:0000313" key="9">
    <source>
        <dbReference type="EMBL" id="AQS84325.1"/>
    </source>
</evidence>
<organism evidence="9 10">
    <name type="scientific">Acetobacter aceti</name>
    <dbReference type="NCBI Taxonomy" id="435"/>
    <lineage>
        <taxon>Bacteria</taxon>
        <taxon>Pseudomonadati</taxon>
        <taxon>Pseudomonadota</taxon>
        <taxon>Alphaproteobacteria</taxon>
        <taxon>Acetobacterales</taxon>
        <taxon>Acetobacteraceae</taxon>
        <taxon>Acetobacter</taxon>
        <taxon>Acetobacter subgen. Acetobacter</taxon>
    </lineage>
</organism>
<dbReference type="GO" id="GO:0032993">
    <property type="term" value="C:protein-DNA complex"/>
    <property type="evidence" value="ECO:0007669"/>
    <property type="project" value="TreeGrafter"/>
</dbReference>
<feature type="domain" description="Response regulatory" evidence="8">
    <location>
        <begin position="10"/>
        <end position="126"/>
    </location>
</feature>
<dbReference type="STRING" id="435.A0U92_05540"/>
<reference evidence="9 10" key="1">
    <citation type="submission" date="2016-03" db="EMBL/GenBank/DDBJ databases">
        <title>Acetic acid bacteria sequencing.</title>
        <authorList>
            <person name="Brandt J."/>
            <person name="Jakob F."/>
            <person name="Vogel R.F."/>
        </authorList>
    </citation>
    <scope>NUCLEOTIDE SEQUENCE [LARGE SCALE GENOMIC DNA]</scope>
    <source>
        <strain evidence="9 10">TMW2.1153</strain>
    </source>
</reference>
<name>A0A1U9KEV2_ACEAC</name>
<dbReference type="Gene3D" id="3.40.50.2300">
    <property type="match status" value="1"/>
</dbReference>
<accession>A0A1U9KEV2</accession>
<sequence>MTRETSSRSTLLVIDDDPAALGMMDEALTNAGYSVLLAQSGDSAFEVMNRTLPDLVLVDAIMPGLSGWDVCRSMKADATLNALPVIFMTGLTEIEHVLRAFEAGATDYVTKPFHFAEVLARIEIHLIAARRIRTAHAALDSVGRRFFALDDSGELLWSTPKAAEFLAQLSSPESFSEFVRKKSEPGQVIFTSPYQNGVLRVTFIGRDGPQEWLFSIAFQLDRPEQILQEKFGLSAREAEVLLWISRGKSSRDIAEILSISPRTIDKHTEQLYNKAGFSGRAAAAAAASRLLGDVE</sequence>
<dbReference type="OrthoDB" id="5292887at2"/>
<protein>
    <submittedName>
        <fullName evidence="9">DNA-binding response regulator</fullName>
    </submittedName>
</protein>
<evidence type="ECO:0000256" key="1">
    <source>
        <dbReference type="ARBA" id="ARBA00022553"/>
    </source>
</evidence>
<evidence type="ECO:0000259" key="8">
    <source>
        <dbReference type="PROSITE" id="PS50110"/>
    </source>
</evidence>
<dbReference type="InterPro" id="IPR000792">
    <property type="entry name" value="Tscrpt_reg_LuxR_C"/>
</dbReference>
<dbReference type="PRINTS" id="PR00038">
    <property type="entry name" value="HTHLUXR"/>
</dbReference>
<dbReference type="GO" id="GO:0000156">
    <property type="term" value="F:phosphorelay response regulator activity"/>
    <property type="evidence" value="ECO:0007669"/>
    <property type="project" value="TreeGrafter"/>
</dbReference>
<feature type="domain" description="HTH luxR-type" evidence="7">
    <location>
        <begin position="226"/>
        <end position="291"/>
    </location>
</feature>
<dbReference type="Gene3D" id="1.10.10.10">
    <property type="entry name" value="Winged helix-like DNA-binding domain superfamily/Winged helix DNA-binding domain"/>
    <property type="match status" value="1"/>
</dbReference>
<dbReference type="AlphaFoldDB" id="A0A1U9KEV2"/>
<dbReference type="KEGG" id="aace:A0U92_05540"/>
<evidence type="ECO:0000256" key="4">
    <source>
        <dbReference type="ARBA" id="ARBA00023125"/>
    </source>
</evidence>
<gene>
    <name evidence="9" type="ORF">A0U92_05540</name>
</gene>
<keyword evidence="3" id="KW-0805">Transcription regulation</keyword>
<dbReference type="Proteomes" id="UP000188937">
    <property type="component" value="Chromosome"/>
</dbReference>
<dbReference type="GO" id="GO:0000976">
    <property type="term" value="F:transcription cis-regulatory region binding"/>
    <property type="evidence" value="ECO:0007669"/>
    <property type="project" value="TreeGrafter"/>
</dbReference>
<dbReference type="CDD" id="cd06170">
    <property type="entry name" value="LuxR_C_like"/>
    <property type="match status" value="1"/>
</dbReference>
<dbReference type="SMART" id="SM00448">
    <property type="entry name" value="REC"/>
    <property type="match status" value="1"/>
</dbReference>
<keyword evidence="4 9" id="KW-0238">DNA-binding</keyword>
<feature type="modified residue" description="4-aspartylphosphate" evidence="6">
    <location>
        <position position="59"/>
    </location>
</feature>
<dbReference type="SUPFAM" id="SSF52172">
    <property type="entry name" value="CheY-like"/>
    <property type="match status" value="1"/>
</dbReference>
<dbReference type="EMBL" id="CP014692">
    <property type="protein sequence ID" value="AQS84325.1"/>
    <property type="molecule type" value="Genomic_DNA"/>
</dbReference>
<dbReference type="eggNOG" id="COG2197">
    <property type="taxonomic scope" value="Bacteria"/>
</dbReference>
<dbReference type="SUPFAM" id="SSF46894">
    <property type="entry name" value="C-terminal effector domain of the bipartite response regulators"/>
    <property type="match status" value="1"/>
</dbReference>
<dbReference type="GO" id="GO:0005829">
    <property type="term" value="C:cytosol"/>
    <property type="evidence" value="ECO:0007669"/>
    <property type="project" value="TreeGrafter"/>
</dbReference>
<keyword evidence="2" id="KW-0902">Two-component regulatory system</keyword>
<keyword evidence="10" id="KW-1185">Reference proteome</keyword>
<dbReference type="RefSeq" id="WP_077812367.1">
    <property type="nucleotide sequence ID" value="NZ_CP014692.1"/>
</dbReference>
<dbReference type="PANTHER" id="PTHR48111:SF1">
    <property type="entry name" value="TWO-COMPONENT RESPONSE REGULATOR ORR33"/>
    <property type="match status" value="1"/>
</dbReference>
<dbReference type="InterPro" id="IPR036388">
    <property type="entry name" value="WH-like_DNA-bd_sf"/>
</dbReference>
<proteinExistence type="predicted"/>
<dbReference type="GO" id="GO:0006355">
    <property type="term" value="P:regulation of DNA-templated transcription"/>
    <property type="evidence" value="ECO:0007669"/>
    <property type="project" value="InterPro"/>
</dbReference>
<evidence type="ECO:0000313" key="10">
    <source>
        <dbReference type="Proteomes" id="UP000188937"/>
    </source>
</evidence>
<evidence type="ECO:0000256" key="5">
    <source>
        <dbReference type="ARBA" id="ARBA00023163"/>
    </source>
</evidence>
<keyword evidence="1 6" id="KW-0597">Phosphoprotein</keyword>
<dbReference type="InterPro" id="IPR016032">
    <property type="entry name" value="Sig_transdc_resp-reg_C-effctor"/>
</dbReference>